<gene>
    <name evidence="2" type="primary">LOC104237088</name>
</gene>
<dbReference type="GeneID" id="104237088"/>
<reference evidence="2" key="2">
    <citation type="submission" date="2025-08" db="UniProtKB">
        <authorList>
            <consortium name="RefSeq"/>
        </authorList>
    </citation>
    <scope>IDENTIFICATION</scope>
    <source>
        <tissue evidence="2">Leaf</tissue>
    </source>
</reference>
<proteinExistence type="predicted"/>
<dbReference type="KEGG" id="nsy:104237088"/>
<sequence>MEGLSKMLDKARQLEWIQGFKISSNSGNSISISHMLYADDTLIFCGAEKLQLQYLNLTLLIFESISGLHINMVKSMIYPVNVVPNLDELADIMSCDIGSFPTTYLGLPLGAKHKSVKMQYLSMGGRVTLINSVLDSIPTYIMSLFPMPSKVQKQLDKLRRSFLWEGNSEGHKFHLVKWATVTQPRSLGDLGIRDLSKHNKSLLMKWHWRYGQEGTSL</sequence>
<dbReference type="eggNOG" id="KOG1075">
    <property type="taxonomic scope" value="Eukaryota"/>
</dbReference>
<dbReference type="AlphaFoldDB" id="A0A1U7XRD8"/>
<evidence type="ECO:0000313" key="1">
    <source>
        <dbReference type="Proteomes" id="UP000189701"/>
    </source>
</evidence>
<reference evidence="1" key="1">
    <citation type="journal article" date="2013" name="Genome Biol.">
        <title>Reference genomes and transcriptomes of Nicotiana sylvestris and Nicotiana tomentosiformis.</title>
        <authorList>
            <person name="Sierro N."/>
            <person name="Battey J.N."/>
            <person name="Ouadi S."/>
            <person name="Bovet L."/>
            <person name="Goepfert S."/>
            <person name="Bakaher N."/>
            <person name="Peitsch M.C."/>
            <person name="Ivanov N.V."/>
        </authorList>
    </citation>
    <scope>NUCLEOTIDE SEQUENCE [LARGE SCALE GENOMIC DNA]</scope>
</reference>
<dbReference type="STRING" id="4096.A0A1U7XRD8"/>
<dbReference type="PANTHER" id="PTHR33116:SF85">
    <property type="entry name" value="REVERSE TRANSCRIPTASE ZINC-BINDING DOMAIN-CONTAINING PROTEIN"/>
    <property type="match status" value="1"/>
</dbReference>
<protein>
    <submittedName>
        <fullName evidence="2">Uncharacterized protein LOC104237088</fullName>
    </submittedName>
</protein>
<name>A0A1U7XRD8_NICSY</name>
<evidence type="ECO:0000313" key="2">
    <source>
        <dbReference type="RefSeq" id="XP_009789469.1"/>
    </source>
</evidence>
<accession>A0A1U7XRD8</accession>
<dbReference type="RefSeq" id="XP_009789469.1">
    <property type="nucleotide sequence ID" value="XM_009791167.1"/>
</dbReference>
<dbReference type="Proteomes" id="UP000189701">
    <property type="component" value="Unplaced"/>
</dbReference>
<organism evidence="1 2">
    <name type="scientific">Nicotiana sylvestris</name>
    <name type="common">Wood tobacco</name>
    <name type="synonym">South American tobacco</name>
    <dbReference type="NCBI Taxonomy" id="4096"/>
    <lineage>
        <taxon>Eukaryota</taxon>
        <taxon>Viridiplantae</taxon>
        <taxon>Streptophyta</taxon>
        <taxon>Embryophyta</taxon>
        <taxon>Tracheophyta</taxon>
        <taxon>Spermatophyta</taxon>
        <taxon>Magnoliopsida</taxon>
        <taxon>eudicotyledons</taxon>
        <taxon>Gunneridae</taxon>
        <taxon>Pentapetalae</taxon>
        <taxon>asterids</taxon>
        <taxon>lamiids</taxon>
        <taxon>Solanales</taxon>
        <taxon>Solanaceae</taxon>
        <taxon>Nicotianoideae</taxon>
        <taxon>Nicotianeae</taxon>
        <taxon>Nicotiana</taxon>
    </lineage>
</organism>
<keyword evidence="1" id="KW-1185">Reference proteome</keyword>
<dbReference type="PANTHER" id="PTHR33116">
    <property type="entry name" value="REVERSE TRANSCRIPTASE ZINC-BINDING DOMAIN-CONTAINING PROTEIN-RELATED-RELATED"/>
    <property type="match status" value="1"/>
</dbReference>